<feature type="region of interest" description="Disordered" evidence="1">
    <location>
        <begin position="179"/>
        <end position="203"/>
    </location>
</feature>
<reference evidence="2 3" key="1">
    <citation type="journal article" date="2023" name="Sci. Data">
        <title>Genome assembly of the Korean intertidal mud-creeper Batillaria attramentaria.</title>
        <authorList>
            <person name="Patra A.K."/>
            <person name="Ho P.T."/>
            <person name="Jun S."/>
            <person name="Lee S.J."/>
            <person name="Kim Y."/>
            <person name="Won Y.J."/>
        </authorList>
    </citation>
    <scope>NUCLEOTIDE SEQUENCE [LARGE SCALE GENOMIC DNA]</scope>
    <source>
        <strain evidence="2">Wonlab-2016</strain>
    </source>
</reference>
<organism evidence="2 3">
    <name type="scientific">Batillaria attramentaria</name>
    <dbReference type="NCBI Taxonomy" id="370345"/>
    <lineage>
        <taxon>Eukaryota</taxon>
        <taxon>Metazoa</taxon>
        <taxon>Spiralia</taxon>
        <taxon>Lophotrochozoa</taxon>
        <taxon>Mollusca</taxon>
        <taxon>Gastropoda</taxon>
        <taxon>Caenogastropoda</taxon>
        <taxon>Sorbeoconcha</taxon>
        <taxon>Cerithioidea</taxon>
        <taxon>Batillariidae</taxon>
        <taxon>Batillaria</taxon>
    </lineage>
</organism>
<gene>
    <name evidence="2" type="ORF">BaRGS_00016937</name>
</gene>
<keyword evidence="3" id="KW-1185">Reference proteome</keyword>
<comment type="caution">
    <text evidence="2">The sequence shown here is derived from an EMBL/GenBank/DDBJ whole genome shotgun (WGS) entry which is preliminary data.</text>
</comment>
<protein>
    <submittedName>
        <fullName evidence="2">Uncharacterized protein</fullName>
    </submittedName>
</protein>
<sequence length="203" mass="22865">MWWEQPYENTESVVTVSCNASGRSHAELIALSLCTAYAEDCPTCATRRKQEGRWETGFAKDAFKNCVKNGQDITIHLQTTLAPGERKFFTCNATFHDDVRFKGFFYTSNTLNVRRNGCRDKRREPNQVNGNPPRIRDGNGVIKREEEPVEPPCAPESTLDLVRMGNIEVQEIQQLGAIPTESNYDEDHLSLMNPSGPPSLELS</sequence>
<evidence type="ECO:0000313" key="2">
    <source>
        <dbReference type="EMBL" id="KAK7491802.1"/>
    </source>
</evidence>
<proteinExistence type="predicted"/>
<accession>A0ABD0KYD0</accession>
<evidence type="ECO:0000256" key="1">
    <source>
        <dbReference type="SAM" id="MobiDB-lite"/>
    </source>
</evidence>
<dbReference type="AlphaFoldDB" id="A0ABD0KYD0"/>
<dbReference type="Proteomes" id="UP001519460">
    <property type="component" value="Unassembled WGS sequence"/>
</dbReference>
<name>A0ABD0KYD0_9CAEN</name>
<dbReference type="EMBL" id="JACVVK020000110">
    <property type="protein sequence ID" value="KAK7491802.1"/>
    <property type="molecule type" value="Genomic_DNA"/>
</dbReference>
<feature type="region of interest" description="Disordered" evidence="1">
    <location>
        <begin position="120"/>
        <end position="139"/>
    </location>
</feature>
<evidence type="ECO:0000313" key="3">
    <source>
        <dbReference type="Proteomes" id="UP001519460"/>
    </source>
</evidence>